<protein>
    <submittedName>
        <fullName evidence="2">Uncharacterized protein</fullName>
    </submittedName>
</protein>
<comment type="caution">
    <text evidence="2">The sequence shown here is derived from an EMBL/GenBank/DDBJ whole genome shotgun (WGS) entry which is preliminary data.</text>
</comment>
<evidence type="ECO:0000256" key="1">
    <source>
        <dbReference type="SAM" id="Phobius"/>
    </source>
</evidence>
<keyword evidence="1" id="KW-0472">Membrane</keyword>
<keyword evidence="1" id="KW-0812">Transmembrane</keyword>
<keyword evidence="3" id="KW-1185">Reference proteome</keyword>
<reference evidence="2 3" key="1">
    <citation type="submission" date="2019-07" db="EMBL/GenBank/DDBJ databases">
        <title>Whole genome shotgun sequence of Cellulomonas xylanilytica NBRC 101102.</title>
        <authorList>
            <person name="Hosoyama A."/>
            <person name="Uohara A."/>
            <person name="Ohji S."/>
            <person name="Ichikawa N."/>
        </authorList>
    </citation>
    <scope>NUCLEOTIDE SEQUENCE [LARGE SCALE GENOMIC DNA]</scope>
    <source>
        <strain evidence="2 3">NBRC 101102</strain>
    </source>
</reference>
<feature type="transmembrane region" description="Helical" evidence="1">
    <location>
        <begin position="36"/>
        <end position="58"/>
    </location>
</feature>
<dbReference type="Proteomes" id="UP000321118">
    <property type="component" value="Unassembled WGS sequence"/>
</dbReference>
<dbReference type="AlphaFoldDB" id="A0A510V7R2"/>
<dbReference type="EMBL" id="BJUB01000012">
    <property type="protein sequence ID" value="GEK22903.1"/>
    <property type="molecule type" value="Genomic_DNA"/>
</dbReference>
<dbReference type="RefSeq" id="WP_246125454.1">
    <property type="nucleotide sequence ID" value="NZ_BJUB01000012.1"/>
</dbReference>
<name>A0A510V7R2_9CELL</name>
<evidence type="ECO:0000313" key="3">
    <source>
        <dbReference type="Proteomes" id="UP000321118"/>
    </source>
</evidence>
<organism evidence="2 3">
    <name type="scientific">Cellulomonas xylanilytica</name>
    <dbReference type="NCBI Taxonomy" id="233583"/>
    <lineage>
        <taxon>Bacteria</taxon>
        <taxon>Bacillati</taxon>
        <taxon>Actinomycetota</taxon>
        <taxon>Actinomycetes</taxon>
        <taxon>Micrococcales</taxon>
        <taxon>Cellulomonadaceae</taxon>
        <taxon>Cellulomonas</taxon>
    </lineage>
</organism>
<gene>
    <name evidence="2" type="ORF">CXY01_34230</name>
</gene>
<accession>A0A510V7R2</accession>
<sequence length="73" mass="7834">MNFSPTSPMVYLGTELRRRWARVRATEDLGASAIEWVIITGILVAIAVAIGAVIFNLINNEANSIVIPDAPGP</sequence>
<proteinExistence type="predicted"/>
<evidence type="ECO:0000313" key="2">
    <source>
        <dbReference type="EMBL" id="GEK22903.1"/>
    </source>
</evidence>
<keyword evidence="1" id="KW-1133">Transmembrane helix</keyword>